<organism evidence="9 10">
    <name type="scientific">Gordonia phage Stormageddon</name>
    <dbReference type="NCBI Taxonomy" id="2656541"/>
    <lineage>
        <taxon>Viruses</taxon>
        <taxon>Duplodnaviria</taxon>
        <taxon>Heunggongvirae</taxon>
        <taxon>Uroviricota</taxon>
        <taxon>Caudoviricetes</taxon>
        <taxon>Stormageddonvirus</taxon>
        <taxon>Stormageddonvirus Stormageddon</taxon>
    </lineage>
</organism>
<keyword evidence="5" id="KW-0946">Virion</keyword>
<protein>
    <submittedName>
        <fullName evidence="9">Tail sheath protein</fullName>
    </submittedName>
</protein>
<evidence type="ECO:0000256" key="3">
    <source>
        <dbReference type="ARBA" id="ARBA00022732"/>
    </source>
</evidence>
<dbReference type="GeneID" id="64766744"/>
<evidence type="ECO:0000256" key="5">
    <source>
        <dbReference type="ARBA" id="ARBA00023003"/>
    </source>
</evidence>
<keyword evidence="2" id="KW-1162">Viral penetration into host cytoplasm</keyword>
<gene>
    <name evidence="9" type="primary">35</name>
    <name evidence="9" type="ORF">SEA_STORMAGEDDON_35</name>
</gene>
<comment type="similarity">
    <text evidence="1">Belongs to the myoviridae tail sheath protein family.</text>
</comment>
<keyword evidence="5" id="KW-1229">Viral tail sheath protein</keyword>
<keyword evidence="10" id="KW-1185">Reference proteome</keyword>
<evidence type="ECO:0000313" key="9">
    <source>
        <dbReference type="EMBL" id="QGJ94898.1"/>
    </source>
</evidence>
<dbReference type="InterPro" id="IPR035089">
    <property type="entry name" value="Phage_sheath_subtilisin"/>
</dbReference>
<dbReference type="GO" id="GO:0098027">
    <property type="term" value="C:virus tail, sheath"/>
    <property type="evidence" value="ECO:0007669"/>
    <property type="project" value="UniProtKB-KW"/>
</dbReference>
<evidence type="ECO:0000259" key="8">
    <source>
        <dbReference type="Pfam" id="PF04984"/>
    </source>
</evidence>
<evidence type="ECO:0000256" key="1">
    <source>
        <dbReference type="ARBA" id="ARBA00008005"/>
    </source>
</evidence>
<keyword evidence="7" id="KW-1160">Virus entry into host cell</keyword>
<evidence type="ECO:0000256" key="7">
    <source>
        <dbReference type="ARBA" id="ARBA00023296"/>
    </source>
</evidence>
<dbReference type="RefSeq" id="YP_010059511.1">
    <property type="nucleotide sequence ID" value="NC_054726.1"/>
</dbReference>
<dbReference type="KEGG" id="vg:64766744"/>
<proteinExistence type="inferred from homology"/>
<accession>A0A649VRF9</accession>
<evidence type="ECO:0000256" key="4">
    <source>
        <dbReference type="ARBA" id="ARBA00022766"/>
    </source>
</evidence>
<reference evidence="9 10" key="1">
    <citation type="submission" date="2019-10" db="EMBL/GenBank/DDBJ databases">
        <authorList>
            <person name="Garlena R.A."/>
            <person name="Russell D.A."/>
            <person name="Pope W.H."/>
            <person name="Jacobs-Sera D."/>
            <person name="Hatfull G.F."/>
        </authorList>
    </citation>
    <scope>NUCLEOTIDE SEQUENCE [LARGE SCALE GENOMIC DNA]</scope>
</reference>
<sequence length="486" mass="52899">MADFTTYQAPGLYTESVPGPQLSVQSATPTAVGIFGQALGYRTFTESLTIDPDTQDPETTEFSPAINRTLQKAGIRTDTIVVRNPNSGEAYALNTDYTVERVSSGGSTQSDRDDLYTIRRVLDDDGGHIDQGDVVEVTYNYTDDEYFEAATFYDYDDVREQYGVPFDALGNVQSELTLAVSFAFQNGAQRVICSAVDPVDKANPTMADYQTALDRLKDDPDVAIVVPATGAQAVQSLVVSHINNQARNRYERRAVIGRDGSGSAVTHTQLISDAQAISESRIALVSPAAMKYFAPELNKEIVVGGQYLAAAVAGRSVSQSPSIPLTRKQVRGFADVAVKDPEARRDLQSSNGLMVVERTRSGQIQVRHGVTTNAGDTLVREWNIIGQEDAMVYRLRGYLDSEALIGGVIDDLTLVNIKASADAALGSLVTDRIINGYVDLKVRQLNTQPDVVEIRYAWRPALPLNYIMVRYSVNVSTGTETALQSI</sequence>
<dbReference type="Proteomes" id="UP000423065">
    <property type="component" value="Segment"/>
</dbReference>
<evidence type="ECO:0000256" key="2">
    <source>
        <dbReference type="ARBA" id="ARBA00022595"/>
    </source>
</evidence>
<dbReference type="EMBL" id="MN586040">
    <property type="protein sequence ID" value="QGJ94898.1"/>
    <property type="molecule type" value="Genomic_DNA"/>
</dbReference>
<evidence type="ECO:0000256" key="6">
    <source>
        <dbReference type="ARBA" id="ARBA00023009"/>
    </source>
</evidence>
<evidence type="ECO:0000313" key="10">
    <source>
        <dbReference type="Proteomes" id="UP000423065"/>
    </source>
</evidence>
<feature type="domain" description="Tail sheath protein subtilisin-like" evidence="8">
    <location>
        <begin position="203"/>
        <end position="372"/>
    </location>
</feature>
<keyword evidence="3" id="KW-1227">Viral tail protein</keyword>
<dbReference type="GO" id="GO:0099000">
    <property type="term" value="P:symbiont genome ejection through host cell envelope, contractile tail mechanism"/>
    <property type="evidence" value="ECO:0007669"/>
    <property type="project" value="UniProtKB-KW"/>
</dbReference>
<name>A0A649VRF9_9CAUD</name>
<keyword evidence="6" id="KW-1171">Viral genome ejection through host cell envelope</keyword>
<dbReference type="Pfam" id="PF04984">
    <property type="entry name" value="Phage_sheath_1"/>
    <property type="match status" value="1"/>
</dbReference>
<keyword evidence="4" id="KW-1242">Viral contractile tail ejection system</keyword>